<protein>
    <submittedName>
        <fullName evidence="2">CheW-like protein</fullName>
    </submittedName>
</protein>
<dbReference type="SUPFAM" id="SSF50341">
    <property type="entry name" value="CheW-like"/>
    <property type="match status" value="1"/>
</dbReference>
<keyword evidence="3" id="KW-1185">Reference proteome</keyword>
<dbReference type="HOGENOM" id="CLU_062232_0_0_6"/>
<dbReference type="AlphaFoldDB" id="B8CL03"/>
<dbReference type="InterPro" id="IPR014506">
    <property type="entry name" value="UCP020479_CheW"/>
</dbReference>
<dbReference type="SMART" id="SM00260">
    <property type="entry name" value="CheW"/>
    <property type="match status" value="1"/>
</dbReference>
<dbReference type="PIRSF" id="PIRSF020479">
    <property type="entry name" value="UCP020479_CheW"/>
    <property type="match status" value="1"/>
</dbReference>
<organism evidence="2 3">
    <name type="scientific">Shewanella piezotolerans (strain WP3 / JCM 13877)</name>
    <dbReference type="NCBI Taxonomy" id="225849"/>
    <lineage>
        <taxon>Bacteria</taxon>
        <taxon>Pseudomonadati</taxon>
        <taxon>Pseudomonadota</taxon>
        <taxon>Gammaproteobacteria</taxon>
        <taxon>Alteromonadales</taxon>
        <taxon>Shewanellaceae</taxon>
        <taxon>Shewanella</taxon>
    </lineage>
</organism>
<dbReference type="eggNOG" id="COG0835">
    <property type="taxonomic scope" value="Bacteria"/>
</dbReference>
<evidence type="ECO:0000313" key="3">
    <source>
        <dbReference type="Proteomes" id="UP000000753"/>
    </source>
</evidence>
<sequence>MSKLVDEAVSDYFTLLLTDDAEVACVEPVIPRAKELPYGQQRQSKAEVKEYAVKERVSSQALEQLLAPVSAIEEEQSSVVLDKFEKPQTSKVQVEPKTLEDTDTIAAVGDSIVHESMTAAPKAEEVEGNQSFNLKQINKYPPPSITKDLIEQLDDEFQVLFFKVAGLTLAVPLVSLGGIVNLERINHLMGRPSWYLGVQQHRDSQLNVVDTCAWVMPEKYDDLAQNVNYQYIVVLQDSSWGLTCESLVNTVKIHKSQVNWRSQAGKRPWLAGVVKEQMCGILNVDALIAMLDSGLGSQG</sequence>
<gene>
    <name evidence="2" type="ordered locus">swp_1545</name>
</gene>
<dbReference type="GO" id="GO:0007165">
    <property type="term" value="P:signal transduction"/>
    <property type="evidence" value="ECO:0007669"/>
    <property type="project" value="InterPro"/>
</dbReference>
<dbReference type="Gene3D" id="2.40.50.180">
    <property type="entry name" value="CheA-289, Domain 4"/>
    <property type="match status" value="1"/>
</dbReference>
<dbReference type="EMBL" id="CP000472">
    <property type="protein sequence ID" value="ACJ28329.1"/>
    <property type="molecule type" value="Genomic_DNA"/>
</dbReference>
<proteinExistence type="predicted"/>
<accession>B8CL03</accession>
<dbReference type="Proteomes" id="UP000000753">
    <property type="component" value="Chromosome"/>
</dbReference>
<dbReference type="RefSeq" id="WP_020911707.1">
    <property type="nucleotide sequence ID" value="NC_011566.1"/>
</dbReference>
<dbReference type="InterPro" id="IPR036061">
    <property type="entry name" value="CheW-like_dom_sf"/>
</dbReference>
<dbReference type="Gene3D" id="2.30.30.40">
    <property type="entry name" value="SH3 Domains"/>
    <property type="match status" value="1"/>
</dbReference>
<evidence type="ECO:0000259" key="1">
    <source>
        <dbReference type="PROSITE" id="PS50851"/>
    </source>
</evidence>
<reference evidence="2 3" key="1">
    <citation type="journal article" date="2008" name="PLoS ONE">
        <title>Environmental adaptation: genomic analysis of the piezotolerant and psychrotolerant deep-sea iron reducing bacterium Shewanella piezotolerans WP3.</title>
        <authorList>
            <person name="Wang F."/>
            <person name="Wang J."/>
            <person name="Jian H."/>
            <person name="Zhang B."/>
            <person name="Li S."/>
            <person name="Wang F."/>
            <person name="Zeng X."/>
            <person name="Gao L."/>
            <person name="Bartlett D.H."/>
            <person name="Yu J."/>
            <person name="Hu S."/>
            <person name="Xiao X."/>
        </authorList>
    </citation>
    <scope>NUCLEOTIDE SEQUENCE [LARGE SCALE GENOMIC DNA]</scope>
    <source>
        <strain evidence="3">WP3 / JCM 13877</strain>
    </source>
</reference>
<name>B8CL03_SHEPW</name>
<dbReference type="STRING" id="225849.swp_1545"/>
<dbReference type="InterPro" id="IPR002545">
    <property type="entry name" value="CheW-lke_dom"/>
</dbReference>
<evidence type="ECO:0000313" key="2">
    <source>
        <dbReference type="EMBL" id="ACJ28329.1"/>
    </source>
</evidence>
<feature type="domain" description="CheW-like" evidence="1">
    <location>
        <begin position="156"/>
        <end position="293"/>
    </location>
</feature>
<dbReference type="OrthoDB" id="5565759at2"/>
<dbReference type="KEGG" id="swp:swp_1545"/>
<dbReference type="PROSITE" id="PS50851">
    <property type="entry name" value="CHEW"/>
    <property type="match status" value="1"/>
</dbReference>
<dbReference type="Pfam" id="PF01584">
    <property type="entry name" value="CheW"/>
    <property type="match status" value="1"/>
</dbReference>
<dbReference type="GO" id="GO:0006935">
    <property type="term" value="P:chemotaxis"/>
    <property type="evidence" value="ECO:0007669"/>
    <property type="project" value="InterPro"/>
</dbReference>